<gene>
    <name evidence="2" type="ORF">EVEC_LOCUS248</name>
</gene>
<evidence type="ECO:0000256" key="1">
    <source>
        <dbReference type="SAM" id="MobiDB-lite"/>
    </source>
</evidence>
<dbReference type="AlphaFoldDB" id="A0A0N4UT33"/>
<dbReference type="WBParaSite" id="EVEC_0000035501-mRNA-1">
    <property type="protein sequence ID" value="EVEC_0000035501-mRNA-1"/>
    <property type="gene ID" value="EVEC_0000035501"/>
</dbReference>
<protein>
    <submittedName>
        <fullName evidence="4">CAP-ZIP_m domain-containing protein</fullName>
    </submittedName>
</protein>
<dbReference type="OrthoDB" id="10630723at2759"/>
<feature type="compositionally biased region" description="Basic and acidic residues" evidence="1">
    <location>
        <begin position="69"/>
        <end position="81"/>
    </location>
</feature>
<feature type="compositionally biased region" description="Basic and acidic residues" evidence="1">
    <location>
        <begin position="364"/>
        <end position="384"/>
    </location>
</feature>
<feature type="compositionally biased region" description="Basic and acidic residues" evidence="1">
    <location>
        <begin position="284"/>
        <end position="296"/>
    </location>
</feature>
<feature type="region of interest" description="Disordered" evidence="1">
    <location>
        <begin position="1"/>
        <end position="204"/>
    </location>
</feature>
<feature type="compositionally biased region" description="Polar residues" evidence="1">
    <location>
        <begin position="1"/>
        <end position="11"/>
    </location>
</feature>
<dbReference type="EMBL" id="UXUI01000196">
    <property type="protein sequence ID" value="VDD85105.1"/>
    <property type="molecule type" value="Genomic_DNA"/>
</dbReference>
<feature type="compositionally biased region" description="Polar residues" evidence="1">
    <location>
        <begin position="168"/>
        <end position="180"/>
    </location>
</feature>
<organism evidence="4">
    <name type="scientific">Enterobius vermicularis</name>
    <name type="common">Human pinworm</name>
    <dbReference type="NCBI Taxonomy" id="51028"/>
    <lineage>
        <taxon>Eukaryota</taxon>
        <taxon>Metazoa</taxon>
        <taxon>Ecdysozoa</taxon>
        <taxon>Nematoda</taxon>
        <taxon>Chromadorea</taxon>
        <taxon>Rhabditida</taxon>
        <taxon>Spirurina</taxon>
        <taxon>Oxyuridomorpha</taxon>
        <taxon>Oxyuroidea</taxon>
        <taxon>Oxyuridae</taxon>
        <taxon>Enterobius</taxon>
    </lineage>
</organism>
<feature type="compositionally biased region" description="Basic and acidic residues" evidence="1">
    <location>
        <begin position="111"/>
        <end position="120"/>
    </location>
</feature>
<feature type="compositionally biased region" description="Acidic residues" evidence="1">
    <location>
        <begin position="42"/>
        <end position="54"/>
    </location>
</feature>
<evidence type="ECO:0000313" key="4">
    <source>
        <dbReference type="WBParaSite" id="EVEC_0000035501-mRNA-1"/>
    </source>
</evidence>
<feature type="compositionally biased region" description="Basic and acidic residues" evidence="1">
    <location>
        <begin position="134"/>
        <end position="147"/>
    </location>
</feature>
<feature type="compositionally biased region" description="Acidic residues" evidence="1">
    <location>
        <begin position="97"/>
        <end position="110"/>
    </location>
</feature>
<feature type="compositionally biased region" description="Polar residues" evidence="1">
    <location>
        <begin position="245"/>
        <end position="258"/>
    </location>
</feature>
<feature type="compositionally biased region" description="Basic and acidic residues" evidence="1">
    <location>
        <begin position="566"/>
        <end position="616"/>
    </location>
</feature>
<feature type="compositionally biased region" description="Acidic residues" evidence="1">
    <location>
        <begin position="148"/>
        <end position="163"/>
    </location>
</feature>
<accession>A0A0N4UT33</accession>
<reference evidence="2 3" key="2">
    <citation type="submission" date="2018-10" db="EMBL/GenBank/DDBJ databases">
        <authorList>
            <consortium name="Pathogen Informatics"/>
        </authorList>
    </citation>
    <scope>NUCLEOTIDE SEQUENCE [LARGE SCALE GENOMIC DNA]</scope>
</reference>
<feature type="region of interest" description="Disordered" evidence="1">
    <location>
        <begin position="566"/>
        <end position="646"/>
    </location>
</feature>
<sequence length="660" mass="75362">MSVDGSNTNESLEQHDLLDEVFGAEIHLPEVKGKAITQTEKSDEDESQSSEDEDERRKNVRGEDEELEKESSKGESRESLKSESSSEVEDSSRHDESDVEKDEEEGEYDEEKTKKTDKIAPSRNPENEQSFVEMEQKQLDTNEQKSSEDEEEPSQYVEEDVDMDQVFGASSSQTVGSRVQYNFEAEAESPFQMEETEPPKQEQKAEAFLDYDRKRAEEVMEETISEPNFDIEVASSDYDHDMENFDQQAGLQSSGVHTSETEKSEGTDTGEQKQVLFSELPMDSENRWNQEERQEPDFYDNNVPEAEESEDKSEAHIKFKDSHVSVPIDTFDHSSADKAISAAPGVRNLKSIFESKKSSPSPPKTEHPPVRYDDLYAEEERLESRPSYIQSERREEQNVGQKVEYVESVKEQRFVPNVEVEEQKPVGELLNMFGGRKKPSPRKEVAKQLKNQVPYSKAAVTPAARSYTSSEAPEKGSVPKCRVHSLLEPSKLETSPNQGDNSAARKSPLKKSPIFTSKDQFQSLRVVKNVRQFVKIWGNAYSPDGPHPMSPVDRDKELDYMIQEKPHQDNSHSVPKGEKQERSQNYSEELHSPAAKTEETVGNHTVSSRDKVKEESIENLPVSQRRMMWERRRPRKMSNSPQIKLQHNGQQVSEVFMLVF</sequence>
<evidence type="ECO:0000313" key="2">
    <source>
        <dbReference type="EMBL" id="VDD85105.1"/>
    </source>
</evidence>
<feature type="region of interest" description="Disordered" evidence="1">
    <location>
        <begin position="431"/>
        <end position="515"/>
    </location>
</feature>
<evidence type="ECO:0000313" key="3">
    <source>
        <dbReference type="Proteomes" id="UP000274131"/>
    </source>
</evidence>
<feature type="compositionally biased region" description="Polar residues" evidence="1">
    <location>
        <begin position="492"/>
        <end position="501"/>
    </location>
</feature>
<reference evidence="4" key="1">
    <citation type="submission" date="2017-02" db="UniProtKB">
        <authorList>
            <consortium name="WormBaseParasite"/>
        </authorList>
    </citation>
    <scope>IDENTIFICATION</scope>
</reference>
<feature type="region of interest" description="Disordered" evidence="1">
    <location>
        <begin position="241"/>
        <end position="318"/>
    </location>
</feature>
<name>A0A0N4UT33_ENTVE</name>
<proteinExistence type="predicted"/>
<feature type="region of interest" description="Disordered" evidence="1">
    <location>
        <begin position="351"/>
        <end position="402"/>
    </location>
</feature>
<dbReference type="Proteomes" id="UP000274131">
    <property type="component" value="Unassembled WGS sequence"/>
</dbReference>
<keyword evidence="3" id="KW-1185">Reference proteome</keyword>